<dbReference type="InterPro" id="IPR018641">
    <property type="entry name" value="Trfase_1_rSAM/seldom-assoc"/>
</dbReference>
<dbReference type="Gene3D" id="3.90.550.10">
    <property type="entry name" value="Spore Coat Polysaccharide Biosynthesis Protein SpsA, Chain A"/>
    <property type="match status" value="1"/>
</dbReference>
<dbReference type="PANTHER" id="PTHR36529">
    <property type="entry name" value="SLL1095 PROTEIN"/>
    <property type="match status" value="1"/>
</dbReference>
<dbReference type="NCBIfam" id="TIGR04282">
    <property type="entry name" value="glyco_like_cofC"/>
    <property type="match status" value="1"/>
</dbReference>
<dbReference type="SUPFAM" id="SSF53448">
    <property type="entry name" value="Nucleotide-diphospho-sugar transferases"/>
    <property type="match status" value="1"/>
</dbReference>
<reference evidence="2" key="1">
    <citation type="journal article" date="2019" name="Int. J. Syst. Evol. Microbiol.">
        <title>The Global Catalogue of Microorganisms (GCM) 10K type strain sequencing project: providing services to taxonomists for standard genome sequencing and annotation.</title>
        <authorList>
            <consortium name="The Broad Institute Genomics Platform"/>
            <consortium name="The Broad Institute Genome Sequencing Center for Infectious Disease"/>
            <person name="Wu L."/>
            <person name="Ma J."/>
        </authorList>
    </citation>
    <scope>NUCLEOTIDE SEQUENCE [LARGE SCALE GENOMIC DNA]</scope>
    <source>
        <strain evidence="2">JCM 9371</strain>
    </source>
</reference>
<dbReference type="RefSeq" id="WP_378325103.1">
    <property type="nucleotide sequence ID" value="NZ_JBHTGP010000018.1"/>
</dbReference>
<dbReference type="EMBL" id="JBHTGP010000018">
    <property type="protein sequence ID" value="MFD0690202.1"/>
    <property type="molecule type" value="Genomic_DNA"/>
</dbReference>
<keyword evidence="2" id="KW-1185">Reference proteome</keyword>
<evidence type="ECO:0000313" key="2">
    <source>
        <dbReference type="Proteomes" id="UP001597063"/>
    </source>
</evidence>
<dbReference type="Pfam" id="PF09837">
    <property type="entry name" value="DUF2064"/>
    <property type="match status" value="1"/>
</dbReference>
<organism evidence="1 2">
    <name type="scientific">Actinomadura fibrosa</name>
    <dbReference type="NCBI Taxonomy" id="111802"/>
    <lineage>
        <taxon>Bacteria</taxon>
        <taxon>Bacillati</taxon>
        <taxon>Actinomycetota</taxon>
        <taxon>Actinomycetes</taxon>
        <taxon>Streptosporangiales</taxon>
        <taxon>Thermomonosporaceae</taxon>
        <taxon>Actinomadura</taxon>
    </lineage>
</organism>
<sequence length="231" mass="23540">MTAADAGAGVGLAADLVVIAKEPVPGRVKTRLTPAYSPAEAAALAAAALADTLAAVAATPAVRRTLVLDGEPGPWLPGGVRVVRQRGGGLDERLAAAFEDAYAGRPLVLIGMDTPQVTPALLGRARRALARRGAVFGPAADGGFWLLGLRRPDARLLRGVPMSRPDTGAIQFGRLRAAGLEVAVLPELTDVDTARDAEAVAAAAPHGRFAAAVRDLGDRTGDRSSGRGVPA</sequence>
<dbReference type="PANTHER" id="PTHR36529:SF1">
    <property type="entry name" value="GLYCOSYLTRANSFERASE"/>
    <property type="match status" value="1"/>
</dbReference>
<dbReference type="Proteomes" id="UP001597063">
    <property type="component" value="Unassembled WGS sequence"/>
</dbReference>
<comment type="caution">
    <text evidence="1">The sequence shown here is derived from an EMBL/GenBank/DDBJ whole genome shotgun (WGS) entry which is preliminary data.</text>
</comment>
<accession>A0ABW2XYR4</accession>
<proteinExistence type="predicted"/>
<dbReference type="InterPro" id="IPR029044">
    <property type="entry name" value="Nucleotide-diphossugar_trans"/>
</dbReference>
<protein>
    <submittedName>
        <fullName evidence="1">TIGR04282 family arsenosugar biosynthesis glycosyltransferase</fullName>
    </submittedName>
</protein>
<gene>
    <name evidence="1" type="ORF">ACFQZM_37335</name>
</gene>
<name>A0ABW2XYR4_9ACTN</name>
<evidence type="ECO:0000313" key="1">
    <source>
        <dbReference type="EMBL" id="MFD0690202.1"/>
    </source>
</evidence>